<feature type="compositionally biased region" description="Polar residues" evidence="15">
    <location>
        <begin position="290"/>
        <end position="347"/>
    </location>
</feature>
<keyword evidence="4" id="KW-0479">Metal-binding</keyword>
<keyword evidence="6" id="KW-0560">Oxidoreductase</keyword>
<evidence type="ECO:0000256" key="2">
    <source>
        <dbReference type="ARBA" id="ARBA00004613"/>
    </source>
</evidence>
<dbReference type="CDD" id="cd21175">
    <property type="entry name" value="LPMO_AA9"/>
    <property type="match status" value="1"/>
</dbReference>
<accession>A0AAV9TXZ1</accession>
<name>A0AAV9TXZ1_9PEZI</name>
<feature type="compositionally biased region" description="Basic residues" evidence="15">
    <location>
        <begin position="410"/>
        <end position="419"/>
    </location>
</feature>
<dbReference type="PANTHER" id="PTHR33353">
    <property type="entry name" value="PUTATIVE (AFU_ORTHOLOGUE AFUA_1G12560)-RELATED"/>
    <property type="match status" value="1"/>
</dbReference>
<evidence type="ECO:0000256" key="15">
    <source>
        <dbReference type="SAM" id="MobiDB-lite"/>
    </source>
</evidence>
<evidence type="ECO:0000256" key="5">
    <source>
        <dbReference type="ARBA" id="ARBA00023001"/>
    </source>
</evidence>
<comment type="catalytic activity">
    <reaction evidence="13">
        <text>[(1-&gt;4)-beta-D-glucosyl]n+m + reduced acceptor + O2 = 4-dehydro-beta-D-glucosyl-[(1-&gt;4)-beta-D-glucosyl]n-1 + [(1-&gt;4)-beta-D-glucosyl]m + acceptor + H2O.</text>
        <dbReference type="EC" id="1.14.99.56"/>
    </reaction>
</comment>
<dbReference type="AlphaFoldDB" id="A0AAV9TXZ1"/>
<evidence type="ECO:0000259" key="17">
    <source>
        <dbReference type="Pfam" id="PF03443"/>
    </source>
</evidence>
<evidence type="ECO:0000256" key="6">
    <source>
        <dbReference type="ARBA" id="ARBA00023002"/>
    </source>
</evidence>
<keyword evidence="10" id="KW-0119">Carbohydrate metabolism</keyword>
<dbReference type="EC" id="1.14.99.56" evidence="14"/>
<gene>
    <name evidence="18" type="ORF">TWF696_003432</name>
</gene>
<keyword evidence="7" id="KW-0186">Copper</keyword>
<dbReference type="GO" id="GO:0030245">
    <property type="term" value="P:cellulose catabolic process"/>
    <property type="evidence" value="ECO:0007669"/>
    <property type="project" value="UniProtKB-KW"/>
</dbReference>
<evidence type="ECO:0000256" key="11">
    <source>
        <dbReference type="ARBA" id="ARBA00023326"/>
    </source>
</evidence>
<evidence type="ECO:0000256" key="12">
    <source>
        <dbReference type="ARBA" id="ARBA00044502"/>
    </source>
</evidence>
<dbReference type="InterPro" id="IPR005103">
    <property type="entry name" value="AA9_LPMO"/>
</dbReference>
<keyword evidence="16" id="KW-0732">Signal</keyword>
<keyword evidence="19" id="KW-1185">Reference proteome</keyword>
<evidence type="ECO:0000313" key="19">
    <source>
        <dbReference type="Proteomes" id="UP001375240"/>
    </source>
</evidence>
<keyword evidence="3" id="KW-0964">Secreted</keyword>
<evidence type="ECO:0000256" key="13">
    <source>
        <dbReference type="ARBA" id="ARBA00045077"/>
    </source>
</evidence>
<comment type="cofactor">
    <cofactor evidence="1">
        <name>Cu(2+)</name>
        <dbReference type="ChEBI" id="CHEBI:29036"/>
    </cofactor>
</comment>
<dbReference type="GO" id="GO:0004497">
    <property type="term" value="F:monooxygenase activity"/>
    <property type="evidence" value="ECO:0007669"/>
    <property type="project" value="UniProtKB-KW"/>
</dbReference>
<feature type="compositionally biased region" description="Polar residues" evidence="15">
    <location>
        <begin position="361"/>
        <end position="394"/>
    </location>
</feature>
<keyword evidence="8" id="KW-0503">Monooxygenase</keyword>
<evidence type="ECO:0000256" key="4">
    <source>
        <dbReference type="ARBA" id="ARBA00022723"/>
    </source>
</evidence>
<reference evidence="18 19" key="1">
    <citation type="submission" date="2019-10" db="EMBL/GenBank/DDBJ databases">
        <authorList>
            <person name="Palmer J.M."/>
        </authorList>
    </citation>
    <scope>NUCLEOTIDE SEQUENCE [LARGE SCALE GENOMIC DNA]</scope>
    <source>
        <strain evidence="18 19">TWF696</strain>
    </source>
</reference>
<evidence type="ECO:0000256" key="1">
    <source>
        <dbReference type="ARBA" id="ARBA00001973"/>
    </source>
</evidence>
<dbReference type="InterPro" id="IPR049892">
    <property type="entry name" value="AA9"/>
</dbReference>
<organism evidence="18 19">
    <name type="scientific">Orbilia brochopaga</name>
    <dbReference type="NCBI Taxonomy" id="3140254"/>
    <lineage>
        <taxon>Eukaryota</taxon>
        <taxon>Fungi</taxon>
        <taxon>Dikarya</taxon>
        <taxon>Ascomycota</taxon>
        <taxon>Pezizomycotina</taxon>
        <taxon>Orbiliomycetes</taxon>
        <taxon>Orbiliales</taxon>
        <taxon>Orbiliaceae</taxon>
        <taxon>Orbilia</taxon>
    </lineage>
</organism>
<evidence type="ECO:0000256" key="8">
    <source>
        <dbReference type="ARBA" id="ARBA00023033"/>
    </source>
</evidence>
<dbReference type="GO" id="GO:0005576">
    <property type="term" value="C:extracellular region"/>
    <property type="evidence" value="ECO:0007669"/>
    <property type="project" value="UniProtKB-SubCell"/>
</dbReference>
<dbReference type="Pfam" id="PF03443">
    <property type="entry name" value="AA9"/>
    <property type="match status" value="1"/>
</dbReference>
<sequence>MKSASLLAALSAVSTVMGHGYIFEYVIDGKSFPGYNPYSPAKYQNGITQAWQPPVVGGGVTVGAAPPVLMRNGFQELACQRGAKPAPNVAPAQAGSKISFYWNQWPPTHRGPIITWLGDCNGDCTQVDATQMNWFKIDEAGIMNGKWASDVFVAQGNRWTIQLPKNVKNGQYIMRHDVINLEDNPRPDGAQFYPHCTNIEITGGTAQTNPRSLPLNKILLANDPSLKVSTSPRAPVPQSYVIPGGRVDPSLGVTLSSSPELNDGTADRQKPPYPNEEVDPYTTRGGKSGSQGPSTGNQPGNGAPQRGNQPSNGAPQRGNPPTNGAPQRGNTPANGTPQTGNPPTNGAPQRGGQPANGAPQRGNQPTQPVNGAPQRGNQPSNGAPQRGNQPTAGSRKTCDDDHIKCSSARQRGRLARFKRRDVWARSPQNNNYAAQDPCRQQWEQCMKRVGA</sequence>
<evidence type="ECO:0000313" key="18">
    <source>
        <dbReference type="EMBL" id="KAK6330545.1"/>
    </source>
</evidence>
<evidence type="ECO:0000256" key="14">
    <source>
        <dbReference type="ARBA" id="ARBA00047174"/>
    </source>
</evidence>
<dbReference type="Proteomes" id="UP001375240">
    <property type="component" value="Unassembled WGS sequence"/>
</dbReference>
<feature type="chain" id="PRO_5043754329" description="lytic cellulose monooxygenase (C4-dehydrogenating)" evidence="16">
    <location>
        <begin position="19"/>
        <end position="451"/>
    </location>
</feature>
<evidence type="ECO:0000256" key="9">
    <source>
        <dbReference type="ARBA" id="ARBA00023157"/>
    </source>
</evidence>
<keyword evidence="9" id="KW-1015">Disulfide bond</keyword>
<feature type="domain" description="Auxiliary Activity family 9 catalytic" evidence="17">
    <location>
        <begin position="19"/>
        <end position="230"/>
    </location>
</feature>
<evidence type="ECO:0000256" key="7">
    <source>
        <dbReference type="ARBA" id="ARBA00023008"/>
    </source>
</evidence>
<comment type="caution">
    <text evidence="18">The sequence shown here is derived from an EMBL/GenBank/DDBJ whole genome shotgun (WGS) entry which is preliminary data.</text>
</comment>
<protein>
    <recommendedName>
        <fullName evidence="14">lytic cellulose monooxygenase (C4-dehydrogenating)</fullName>
        <ecNumber evidence="14">1.14.99.56</ecNumber>
    </recommendedName>
</protein>
<evidence type="ECO:0000256" key="10">
    <source>
        <dbReference type="ARBA" id="ARBA00023277"/>
    </source>
</evidence>
<feature type="signal peptide" evidence="16">
    <location>
        <begin position="1"/>
        <end position="18"/>
    </location>
</feature>
<dbReference type="PANTHER" id="PTHR33353:SF6">
    <property type="entry name" value="ENDOGLUCANASE IV"/>
    <property type="match status" value="1"/>
</dbReference>
<comment type="subcellular location">
    <subcellularLocation>
        <location evidence="2">Secreted</location>
    </subcellularLocation>
</comment>
<keyword evidence="11" id="KW-0624">Polysaccharide degradation</keyword>
<keyword evidence="5" id="KW-0136">Cellulose degradation</keyword>
<dbReference type="EMBL" id="JAVHNQ010000017">
    <property type="protein sequence ID" value="KAK6330545.1"/>
    <property type="molecule type" value="Genomic_DNA"/>
</dbReference>
<feature type="region of interest" description="Disordered" evidence="15">
    <location>
        <begin position="226"/>
        <end position="435"/>
    </location>
</feature>
<dbReference type="GO" id="GO:0046872">
    <property type="term" value="F:metal ion binding"/>
    <property type="evidence" value="ECO:0007669"/>
    <property type="project" value="UniProtKB-KW"/>
</dbReference>
<evidence type="ECO:0000256" key="3">
    <source>
        <dbReference type="ARBA" id="ARBA00022525"/>
    </source>
</evidence>
<comment type="similarity">
    <text evidence="12">Belongs to the polysaccharide monooxygenase AA9 family.</text>
</comment>
<proteinExistence type="inferred from homology"/>
<dbReference type="Gene3D" id="2.70.50.70">
    <property type="match status" value="1"/>
</dbReference>
<evidence type="ECO:0000256" key="16">
    <source>
        <dbReference type="SAM" id="SignalP"/>
    </source>
</evidence>